<dbReference type="InterPro" id="IPR011990">
    <property type="entry name" value="TPR-like_helical_dom_sf"/>
</dbReference>
<reference evidence="1 2" key="1">
    <citation type="submission" date="2019-10" db="EMBL/GenBank/DDBJ databases">
        <authorList>
            <person name="Palmer J.M."/>
        </authorList>
    </citation>
    <scope>NUCLEOTIDE SEQUENCE [LARGE SCALE GENOMIC DNA]</scope>
    <source>
        <strain evidence="1 2">TWF694</strain>
    </source>
</reference>
<gene>
    <name evidence="1" type="ORF">TWF694_009373</name>
</gene>
<dbReference type="SUPFAM" id="SSF81901">
    <property type="entry name" value="HCP-like"/>
    <property type="match status" value="1"/>
</dbReference>
<dbReference type="EMBL" id="JAVHJO010000005">
    <property type="protein sequence ID" value="KAK6540584.1"/>
    <property type="molecule type" value="Genomic_DNA"/>
</dbReference>
<evidence type="ECO:0000313" key="2">
    <source>
        <dbReference type="Proteomes" id="UP001365542"/>
    </source>
</evidence>
<name>A0AAV9XHF7_9PEZI</name>
<sequence length="256" mass="28404">MRYDGIGSSADLENLVKVGSMILDSTPLNIPARPERLSEFGEVCHAYRFDQTGSVENIDRAIETLTAGMKIIHRDHRNRIKWSCLLTELFAQRFEQLGNTVDLDTAVELAERTLGSIPVSHGERTRLVYTVAESLVLRYDRVGAIEDLDQAIELVGTVIPHDTVSRLANLAQLGGLLGERFSRTKKKSDINKAIEALHTANEMAQDAELFRRIGICLMKRFQEYGKAQDLQDAITAGKKAMSLGHDALTNLGLIIS</sequence>
<accession>A0AAV9XHF7</accession>
<protein>
    <recommendedName>
        <fullName evidence="3">MalT-like TPR region domain-containing protein</fullName>
    </recommendedName>
</protein>
<organism evidence="1 2">
    <name type="scientific">Orbilia ellipsospora</name>
    <dbReference type="NCBI Taxonomy" id="2528407"/>
    <lineage>
        <taxon>Eukaryota</taxon>
        <taxon>Fungi</taxon>
        <taxon>Dikarya</taxon>
        <taxon>Ascomycota</taxon>
        <taxon>Pezizomycotina</taxon>
        <taxon>Orbiliomycetes</taxon>
        <taxon>Orbiliales</taxon>
        <taxon>Orbiliaceae</taxon>
        <taxon>Orbilia</taxon>
    </lineage>
</organism>
<dbReference type="Gene3D" id="1.25.40.10">
    <property type="entry name" value="Tetratricopeptide repeat domain"/>
    <property type="match status" value="1"/>
</dbReference>
<dbReference type="AlphaFoldDB" id="A0AAV9XHF7"/>
<proteinExistence type="predicted"/>
<evidence type="ECO:0000313" key="1">
    <source>
        <dbReference type="EMBL" id="KAK6540584.1"/>
    </source>
</evidence>
<dbReference type="Proteomes" id="UP001365542">
    <property type="component" value="Unassembled WGS sequence"/>
</dbReference>
<evidence type="ECO:0008006" key="3">
    <source>
        <dbReference type="Google" id="ProtNLM"/>
    </source>
</evidence>
<keyword evidence="2" id="KW-1185">Reference proteome</keyword>
<comment type="caution">
    <text evidence="1">The sequence shown here is derived from an EMBL/GenBank/DDBJ whole genome shotgun (WGS) entry which is preliminary data.</text>
</comment>